<dbReference type="SFLD" id="SFLDS00003">
    <property type="entry name" value="Haloacid_Dehalogenase"/>
    <property type="match status" value="1"/>
</dbReference>
<reference evidence="20" key="1">
    <citation type="submission" date="2021-06" db="EMBL/GenBank/DDBJ databases">
        <authorList>
            <consortium name="Wellcome Sanger Institute Data Sharing"/>
        </authorList>
    </citation>
    <scope>NUCLEOTIDE SEQUENCE [LARGE SCALE GENOMIC DNA]</scope>
</reference>
<dbReference type="GO" id="GO:0000287">
    <property type="term" value="F:magnesium ion binding"/>
    <property type="evidence" value="ECO:0007669"/>
    <property type="project" value="UniProtKB-UniRule"/>
</dbReference>
<keyword evidence="5 17" id="KW-0812">Transmembrane</keyword>
<reference evidence="20" key="3">
    <citation type="submission" date="2025-09" db="UniProtKB">
        <authorList>
            <consortium name="Ensembl"/>
        </authorList>
    </citation>
    <scope>IDENTIFICATION</scope>
</reference>
<feature type="active site" description="4-aspartylphosphate intermediate" evidence="14">
    <location>
        <position position="424"/>
    </location>
</feature>
<feature type="binding site" evidence="15">
    <location>
        <position position="509"/>
    </location>
    <ligand>
        <name>ATP</name>
        <dbReference type="ChEBI" id="CHEBI:30616"/>
    </ligand>
</feature>
<keyword evidence="21" id="KW-1185">Reference proteome</keyword>
<keyword evidence="10 17" id="KW-1278">Translocase</keyword>
<keyword evidence="6 16" id="KW-0479">Metal-binding</keyword>
<dbReference type="Gene3D" id="3.40.50.1000">
    <property type="entry name" value="HAD superfamily/HAD-like"/>
    <property type="match status" value="1"/>
</dbReference>
<dbReference type="NCBIfam" id="TIGR01494">
    <property type="entry name" value="ATPase_P-type"/>
    <property type="match status" value="1"/>
</dbReference>
<feature type="binding site" evidence="16">
    <location>
        <position position="806"/>
    </location>
    <ligand>
        <name>Mg(2+)</name>
        <dbReference type="ChEBI" id="CHEBI:18420"/>
    </ligand>
</feature>
<evidence type="ECO:0000313" key="20">
    <source>
        <dbReference type="Ensembl" id="ENSECRP00000026924.1"/>
    </source>
</evidence>
<dbReference type="GO" id="GO:0016887">
    <property type="term" value="F:ATP hydrolysis activity"/>
    <property type="evidence" value="ECO:0007669"/>
    <property type="project" value="InterPro"/>
</dbReference>
<evidence type="ECO:0000256" key="4">
    <source>
        <dbReference type="ARBA" id="ARBA00022553"/>
    </source>
</evidence>
<dbReference type="InterPro" id="IPR032631">
    <property type="entry name" value="P-type_ATPase_N"/>
</dbReference>
<accession>A0A8C4T819</accession>
<dbReference type="SUPFAM" id="SSF81660">
    <property type="entry name" value="Metal cation-transporting ATPase, ATP-binding domain N"/>
    <property type="match status" value="1"/>
</dbReference>
<evidence type="ECO:0000256" key="6">
    <source>
        <dbReference type="ARBA" id="ARBA00022723"/>
    </source>
</evidence>
<dbReference type="SUPFAM" id="SSF56784">
    <property type="entry name" value="HAD-like"/>
    <property type="match status" value="1"/>
</dbReference>
<dbReference type="PROSITE" id="PS00154">
    <property type="entry name" value="ATPASE_E1_E2"/>
    <property type="match status" value="1"/>
</dbReference>
<comment type="subcellular location">
    <subcellularLocation>
        <location evidence="2 17">Membrane</location>
        <topology evidence="2 17">Multi-pass membrane protein</topology>
    </subcellularLocation>
</comment>
<dbReference type="EC" id="7.6.2.1" evidence="17"/>
<dbReference type="Pfam" id="PF16209">
    <property type="entry name" value="PhoLip_ATPase_N"/>
    <property type="match status" value="1"/>
</dbReference>
<feature type="binding site" evidence="15">
    <location>
        <position position="687"/>
    </location>
    <ligand>
        <name>ATP</name>
        <dbReference type="ChEBI" id="CHEBI:30616"/>
    </ligand>
</feature>
<dbReference type="FunFam" id="3.40.50.1000:FF:000014">
    <property type="entry name" value="Phospholipid-transporting ATPase"/>
    <property type="match status" value="1"/>
</dbReference>
<comment type="cofactor">
    <cofactor evidence="1 16">
        <name>Mg(2+)</name>
        <dbReference type="ChEBI" id="CHEBI:18420"/>
    </cofactor>
</comment>
<keyword evidence="7 15" id="KW-0547">Nucleotide-binding</keyword>
<evidence type="ECO:0000256" key="12">
    <source>
        <dbReference type="ARBA" id="ARBA00023136"/>
    </source>
</evidence>
<dbReference type="SFLD" id="SFLDF00027">
    <property type="entry name" value="p-type_atpase"/>
    <property type="match status" value="1"/>
</dbReference>
<dbReference type="Gene3D" id="2.70.150.10">
    <property type="entry name" value="Calcium-transporting ATPase, cytoplasmic transduction domain A"/>
    <property type="match status" value="1"/>
</dbReference>
<evidence type="ECO:0000256" key="2">
    <source>
        <dbReference type="ARBA" id="ARBA00004141"/>
    </source>
</evidence>
<dbReference type="InterPro" id="IPR006539">
    <property type="entry name" value="P-type_ATPase_IV"/>
</dbReference>
<dbReference type="InterPro" id="IPR032630">
    <property type="entry name" value="P_typ_ATPase_c"/>
</dbReference>
<dbReference type="InterPro" id="IPR044492">
    <property type="entry name" value="P_typ_ATPase_HD_dom"/>
</dbReference>
<evidence type="ECO:0000256" key="3">
    <source>
        <dbReference type="ARBA" id="ARBA00008109"/>
    </source>
</evidence>
<gene>
    <name evidence="20" type="primary">atp8b3</name>
</gene>
<dbReference type="InterPro" id="IPR023299">
    <property type="entry name" value="ATPase_P-typ_cyto_dom_N"/>
</dbReference>
<feature type="transmembrane region" description="Helical" evidence="17">
    <location>
        <begin position="941"/>
        <end position="963"/>
    </location>
</feature>
<feature type="transmembrane region" description="Helical" evidence="17">
    <location>
        <begin position="863"/>
        <end position="884"/>
    </location>
</feature>
<feature type="transmembrane region" description="Helical" evidence="17">
    <location>
        <begin position="1000"/>
        <end position="1022"/>
    </location>
</feature>
<feature type="binding site" evidence="16">
    <location>
        <position position="810"/>
    </location>
    <ligand>
        <name>Mg(2+)</name>
        <dbReference type="ChEBI" id="CHEBI:18420"/>
    </ligand>
</feature>
<keyword evidence="11 17" id="KW-1133">Transmembrane helix</keyword>
<evidence type="ECO:0000256" key="10">
    <source>
        <dbReference type="ARBA" id="ARBA00022967"/>
    </source>
</evidence>
<evidence type="ECO:0000256" key="7">
    <source>
        <dbReference type="ARBA" id="ARBA00022741"/>
    </source>
</evidence>
<evidence type="ECO:0000256" key="13">
    <source>
        <dbReference type="ARBA" id="ARBA00034036"/>
    </source>
</evidence>
<feature type="domain" description="P-type ATPase C-terminal" evidence="19">
    <location>
        <begin position="832"/>
        <end position="1070"/>
    </location>
</feature>
<feature type="binding site" evidence="15">
    <location>
        <position position="686"/>
    </location>
    <ligand>
        <name>ATP</name>
        <dbReference type="ChEBI" id="CHEBI:30616"/>
    </ligand>
</feature>
<feature type="transmembrane region" description="Helical" evidence="17">
    <location>
        <begin position="15"/>
        <end position="38"/>
    </location>
</feature>
<evidence type="ECO:0000256" key="9">
    <source>
        <dbReference type="ARBA" id="ARBA00022842"/>
    </source>
</evidence>
<feature type="binding site" evidence="15">
    <location>
        <position position="780"/>
    </location>
    <ligand>
        <name>ATP</name>
        <dbReference type="ChEBI" id="CHEBI:30616"/>
    </ligand>
</feature>
<dbReference type="PANTHER" id="PTHR24092:SF198">
    <property type="entry name" value="PHOSPHOLIPID-TRANSPORTING ATPASE"/>
    <property type="match status" value="1"/>
</dbReference>
<feature type="transmembrane region" description="Helical" evidence="17">
    <location>
        <begin position="1042"/>
        <end position="1062"/>
    </location>
</feature>
<dbReference type="InterPro" id="IPR018303">
    <property type="entry name" value="ATPase_P-typ_P_site"/>
</dbReference>
<evidence type="ECO:0000313" key="21">
    <source>
        <dbReference type="Proteomes" id="UP000694620"/>
    </source>
</evidence>
<feature type="transmembrane region" description="Helical" evidence="17">
    <location>
        <begin position="97"/>
        <end position="114"/>
    </location>
</feature>
<dbReference type="InterPro" id="IPR023298">
    <property type="entry name" value="ATPase_P-typ_TM_dom_sf"/>
</dbReference>
<dbReference type="AlphaFoldDB" id="A0A8C4T819"/>
<dbReference type="SFLD" id="SFLDG00002">
    <property type="entry name" value="C1.7:_P-type_atpase_like"/>
    <property type="match status" value="1"/>
</dbReference>
<feature type="binding site" evidence="15">
    <location>
        <position position="425"/>
    </location>
    <ligand>
        <name>ATP</name>
        <dbReference type="ChEBI" id="CHEBI:30616"/>
    </ligand>
</feature>
<keyword evidence="8 15" id="KW-0067">ATP-binding</keyword>
<dbReference type="PANTHER" id="PTHR24092">
    <property type="entry name" value="PROBABLE PHOSPHOLIPID-TRANSPORTING ATPASE"/>
    <property type="match status" value="1"/>
</dbReference>
<dbReference type="InterPro" id="IPR001757">
    <property type="entry name" value="P_typ_ATPase"/>
</dbReference>
<feature type="binding site" evidence="15">
    <location>
        <position position="606"/>
    </location>
    <ligand>
        <name>ATP</name>
        <dbReference type="ChEBI" id="CHEBI:30616"/>
    </ligand>
</feature>
<keyword evidence="12 17" id="KW-0472">Membrane</keyword>
<feature type="binding site" evidence="15">
    <location>
        <position position="573"/>
    </location>
    <ligand>
        <name>ATP</name>
        <dbReference type="ChEBI" id="CHEBI:30616"/>
    </ligand>
</feature>
<feature type="transmembrane region" description="Helical" evidence="17">
    <location>
        <begin position="896"/>
        <end position="920"/>
    </location>
</feature>
<evidence type="ECO:0000256" key="11">
    <source>
        <dbReference type="ARBA" id="ARBA00022989"/>
    </source>
</evidence>
<comment type="catalytic activity">
    <reaction evidence="13 17">
        <text>ATP + H2O + phospholipidSide 1 = ADP + phosphate + phospholipidSide 2.</text>
        <dbReference type="EC" id="7.6.2.1"/>
    </reaction>
</comment>
<feature type="domain" description="P-type ATPase N-terminal" evidence="18">
    <location>
        <begin position="74"/>
        <end position="126"/>
    </location>
</feature>
<reference evidence="20" key="2">
    <citation type="submission" date="2025-08" db="UniProtKB">
        <authorList>
            <consortium name="Ensembl"/>
        </authorList>
    </citation>
    <scope>IDENTIFICATION</scope>
</reference>
<dbReference type="FunFam" id="3.40.1110.10:FF:000087">
    <property type="entry name" value="Phospholipid-transporting ATPase"/>
    <property type="match status" value="1"/>
</dbReference>
<feature type="binding site" evidence="16">
    <location>
        <position position="424"/>
    </location>
    <ligand>
        <name>Mg(2+)</name>
        <dbReference type="ChEBI" id="CHEBI:18420"/>
    </ligand>
</feature>
<dbReference type="GO" id="GO:0005524">
    <property type="term" value="F:ATP binding"/>
    <property type="evidence" value="ECO:0007669"/>
    <property type="project" value="UniProtKB-UniRule"/>
</dbReference>
<feature type="binding site" evidence="16">
    <location>
        <position position="426"/>
    </location>
    <ligand>
        <name>Mg(2+)</name>
        <dbReference type="ChEBI" id="CHEBI:18420"/>
    </ligand>
</feature>
<feature type="binding site" evidence="15">
    <location>
        <position position="810"/>
    </location>
    <ligand>
        <name>ATP</name>
        <dbReference type="ChEBI" id="CHEBI:30616"/>
    </ligand>
</feature>
<dbReference type="Pfam" id="PF16212">
    <property type="entry name" value="PhoLip_ATPase_C"/>
    <property type="match status" value="1"/>
</dbReference>
<feature type="binding site" evidence="15">
    <location>
        <position position="809"/>
    </location>
    <ligand>
        <name>ATP</name>
        <dbReference type="ChEBI" id="CHEBI:30616"/>
    </ligand>
</feature>
<dbReference type="Gene3D" id="3.40.1110.10">
    <property type="entry name" value="Calcium-transporting ATPase, cytoplasmic domain N"/>
    <property type="match status" value="1"/>
</dbReference>
<dbReference type="SUPFAM" id="SSF81653">
    <property type="entry name" value="Calcium ATPase, transduction domain A"/>
    <property type="match status" value="1"/>
</dbReference>
<dbReference type="GO" id="GO:0007030">
    <property type="term" value="P:Golgi organization"/>
    <property type="evidence" value="ECO:0007669"/>
    <property type="project" value="TreeGrafter"/>
</dbReference>
<evidence type="ECO:0000256" key="17">
    <source>
        <dbReference type="RuleBase" id="RU362033"/>
    </source>
</evidence>
<comment type="similarity">
    <text evidence="3 17">Belongs to the cation transport ATPase (P-type) (TC 3.A.3) family. Type IV subfamily.</text>
</comment>
<proteinExistence type="inferred from homology"/>
<evidence type="ECO:0000259" key="18">
    <source>
        <dbReference type="Pfam" id="PF16209"/>
    </source>
</evidence>
<dbReference type="GO" id="GO:0005802">
    <property type="term" value="C:trans-Golgi network"/>
    <property type="evidence" value="ECO:0007669"/>
    <property type="project" value="TreeGrafter"/>
</dbReference>
<evidence type="ECO:0000259" key="19">
    <source>
        <dbReference type="Pfam" id="PF16212"/>
    </source>
</evidence>
<evidence type="ECO:0000256" key="5">
    <source>
        <dbReference type="ARBA" id="ARBA00022692"/>
    </source>
</evidence>
<dbReference type="Pfam" id="PF13246">
    <property type="entry name" value="Cation_ATPase"/>
    <property type="match status" value="1"/>
</dbReference>
<organism evidence="20 21">
    <name type="scientific">Erpetoichthys calabaricus</name>
    <name type="common">Rope fish</name>
    <name type="synonym">Calamoichthys calabaricus</name>
    <dbReference type="NCBI Taxonomy" id="27687"/>
    <lineage>
        <taxon>Eukaryota</taxon>
        <taxon>Metazoa</taxon>
        <taxon>Chordata</taxon>
        <taxon>Craniata</taxon>
        <taxon>Vertebrata</taxon>
        <taxon>Euteleostomi</taxon>
        <taxon>Actinopterygii</taxon>
        <taxon>Polypteriformes</taxon>
        <taxon>Polypteridae</taxon>
        <taxon>Erpetoichthys</taxon>
    </lineage>
</organism>
<evidence type="ECO:0000256" key="8">
    <source>
        <dbReference type="ARBA" id="ARBA00022840"/>
    </source>
</evidence>
<evidence type="ECO:0000256" key="16">
    <source>
        <dbReference type="PIRSR" id="PIRSR606539-3"/>
    </source>
</evidence>
<dbReference type="InterPro" id="IPR008250">
    <property type="entry name" value="ATPase_P-typ_transduc_dom_A_sf"/>
</dbReference>
<dbReference type="GO" id="GO:0140326">
    <property type="term" value="F:ATPase-coupled intramembrane lipid transporter activity"/>
    <property type="evidence" value="ECO:0007669"/>
    <property type="project" value="UniProtKB-EC"/>
</dbReference>
<feature type="binding site" evidence="15">
    <location>
        <position position="688"/>
    </location>
    <ligand>
        <name>ATP</name>
        <dbReference type="ChEBI" id="CHEBI:30616"/>
    </ligand>
</feature>
<feature type="binding site" evidence="15">
    <location>
        <position position="550"/>
    </location>
    <ligand>
        <name>ATP</name>
        <dbReference type="ChEBI" id="CHEBI:30616"/>
    </ligand>
</feature>
<dbReference type="NCBIfam" id="TIGR01652">
    <property type="entry name" value="ATPase-Plipid"/>
    <property type="match status" value="1"/>
</dbReference>
<dbReference type="Proteomes" id="UP000694620">
    <property type="component" value="Chromosome 12"/>
</dbReference>
<feature type="binding site" evidence="15">
    <location>
        <position position="424"/>
    </location>
    <ligand>
        <name>ATP</name>
        <dbReference type="ChEBI" id="CHEBI:30616"/>
    </ligand>
</feature>
<evidence type="ECO:0000256" key="14">
    <source>
        <dbReference type="PIRSR" id="PIRSR606539-1"/>
    </source>
</evidence>
<dbReference type="CDD" id="cd02073">
    <property type="entry name" value="P-type_ATPase_APLT_Dnf-like"/>
    <property type="match status" value="1"/>
</dbReference>
<dbReference type="GeneTree" id="ENSGT00940000160463"/>
<dbReference type="GO" id="GO:0045332">
    <property type="term" value="P:phospholipid translocation"/>
    <property type="evidence" value="ECO:0007669"/>
    <property type="project" value="TreeGrafter"/>
</dbReference>
<dbReference type="GO" id="GO:0005886">
    <property type="term" value="C:plasma membrane"/>
    <property type="evidence" value="ECO:0007669"/>
    <property type="project" value="TreeGrafter"/>
</dbReference>
<feature type="binding site" evidence="15">
    <location>
        <position position="426"/>
    </location>
    <ligand>
        <name>ATP</name>
        <dbReference type="ChEBI" id="CHEBI:30616"/>
    </ligand>
</feature>
<feature type="binding site" evidence="15">
    <location>
        <position position="786"/>
    </location>
    <ligand>
        <name>ATP</name>
        <dbReference type="ChEBI" id="CHEBI:30616"/>
    </ligand>
</feature>
<dbReference type="PRINTS" id="PR00119">
    <property type="entry name" value="CATATPASE"/>
</dbReference>
<dbReference type="InterPro" id="IPR036412">
    <property type="entry name" value="HAD-like_sf"/>
</dbReference>
<name>A0A8C4T819_ERPCA</name>
<keyword evidence="4" id="KW-0597">Phosphoprotein</keyword>
<protein>
    <recommendedName>
        <fullName evidence="17">Phospholipid-transporting ATPase</fullName>
        <ecNumber evidence="17">7.6.2.1</ecNumber>
    </recommendedName>
</protein>
<dbReference type="SUPFAM" id="SSF81665">
    <property type="entry name" value="Calcium ATPase, transmembrane domain M"/>
    <property type="match status" value="1"/>
</dbReference>
<evidence type="ECO:0000256" key="1">
    <source>
        <dbReference type="ARBA" id="ARBA00001946"/>
    </source>
</evidence>
<keyword evidence="9 16" id="KW-0460">Magnesium</keyword>
<sequence>MKTIVLWKGDCHNSAVLNLLALCSSALHIFTFTMYSAVKKYLPLPYFLYFCFIFKQMYDNTKVYHCTFISFFLQNNTIKTCKYNILTFLPLNLFEQFQRVANFYFLLIVILQSVPAISTLPWYTTMLPLLTVLFVRAAKDISDDLARRRSDKEINTRPCDILQGGSFKAEQWRHIHVGDIVRIRKDQIIPADLLLLASTEPHSLCYIETADIDGETNLKYRQALHCTHSRLQTEGQLSDFDGLVTCEEPNSLLHSFSGTLHWMGEQYPLSNDRILLRGFRLRNTHTCYGLVLFAGPDCKIMRNCGLFTVKKTQIEILLNRIVILVWRIAVLLELEILFESIEFIAATSRGDSSLYMGFLTFWGYIIILTEISQLIFSFEFIHVVHSLFIDWDLDMYFIEKDTPARARNTALNEQLGQIEFLFSDKTGTLTQNILTFKKCCVSGVIYGDNPCSNPTKEREDFSDQVLVDRLRSGEDRSLTEFFRVLAVCHTVMAEEVDGDLRYQAASPDEEALVTAARNFGFVFMSRTQDSVTVSELGKIRVYDLLAILDFSSQRRRMSVLVREPSGKIKLFCKGADIVIFERLETKCLYLDATEKALEEFAKDSLRTLCLASKNVPEEFYQSWSKEFLSATMAMQNKEAKLEAVYEKMEQELTLLGATAIEDKLQDGVPDTIHILKKGGIKIWMLTGDKQETAVNIGYSCKLLDNNMEILEVRCPRLLKVESEDTSDNFFQSLCVVCFFWKFQDEIFQQDSQIASCTKQVGILQHFVELASKCETVICCRVTPLQKANVVEAVKRQQKAITLAIGDGANDVNMIKRAHIGIGISGQEGLQAVQCSDFSLAQFRYLQRLLLVHGRWSYLRVCKFLNYFLFKTFSFSFVHIWFSFFNGFTSQPAYENWFITLYTVMYTSLPVLSMALLDQDVSCHASLKKPKLYWIGQEQQLFNLRVFAVTVLQALLTSLTLFFIPYGAFYNTAYDFQTFSVTVGTSAVFTRITYWTRFNVLAIALCLILYFIMTFILQSAHLYRVAPQDFSFPGAAYNAFSHPYVWLTILLTVVVSILPALIVRALNKALRSPDLHRVRQKALGNNLGGDACPLQGSLIQTITLSLIKGQFRITSSPNLQVLGHVEERLE</sequence>
<evidence type="ECO:0000256" key="15">
    <source>
        <dbReference type="PIRSR" id="PIRSR606539-2"/>
    </source>
</evidence>
<dbReference type="InterPro" id="IPR023214">
    <property type="entry name" value="HAD_sf"/>
</dbReference>
<dbReference type="Ensembl" id="ENSECRT00000027492.1">
    <property type="protein sequence ID" value="ENSECRP00000026924.1"/>
    <property type="gene ID" value="ENSECRG00000017874.1"/>
</dbReference>